<dbReference type="Proteomes" id="UP001485226">
    <property type="component" value="Unassembled WGS sequence"/>
</dbReference>
<dbReference type="RefSeq" id="WP_341692929.1">
    <property type="nucleotide sequence ID" value="NZ_JBBYHS010000011.1"/>
</dbReference>
<gene>
    <name evidence="1" type="ORF">AAEO57_12135</name>
</gene>
<evidence type="ECO:0000313" key="1">
    <source>
        <dbReference type="EMBL" id="MEL1254529.1"/>
    </source>
</evidence>
<reference evidence="1 2" key="1">
    <citation type="submission" date="2024-04" db="EMBL/GenBank/DDBJ databases">
        <title>Flavobacterium sp. DGU38 16S ribosomal RNA gene Genome sequencing and assembly.</title>
        <authorList>
            <person name="Park S."/>
        </authorList>
    </citation>
    <scope>NUCLEOTIDE SEQUENCE [LARGE SCALE GENOMIC DNA]</scope>
    <source>
        <strain evidence="1 2">DGU38</strain>
    </source>
</reference>
<organism evidence="1 2">
    <name type="scientific">Flavobacterium calami</name>
    <dbReference type="NCBI Taxonomy" id="3139144"/>
    <lineage>
        <taxon>Bacteria</taxon>
        <taxon>Pseudomonadati</taxon>
        <taxon>Bacteroidota</taxon>
        <taxon>Flavobacteriia</taxon>
        <taxon>Flavobacteriales</taxon>
        <taxon>Flavobacteriaceae</taxon>
        <taxon>Flavobacterium</taxon>
    </lineage>
</organism>
<evidence type="ECO:0000313" key="2">
    <source>
        <dbReference type="Proteomes" id="UP001485226"/>
    </source>
</evidence>
<comment type="caution">
    <text evidence="1">The sequence shown here is derived from an EMBL/GenBank/DDBJ whole genome shotgun (WGS) entry which is preliminary data.</text>
</comment>
<dbReference type="EMBL" id="JBBYHS010000011">
    <property type="protein sequence ID" value="MEL1254529.1"/>
    <property type="molecule type" value="Genomic_DNA"/>
</dbReference>
<name>A0ABU9IRB4_9FLAO</name>
<protein>
    <submittedName>
        <fullName evidence="1">Uncharacterized protein</fullName>
    </submittedName>
</protein>
<keyword evidence="2" id="KW-1185">Reference proteome</keyword>
<proteinExistence type="predicted"/>
<sequence>MKKIVIKNCNDYKIFEDVVFRIDIEKKIWINDLKINEGCFSFSGQVEDLIFLFEENKFETYVYDFTGTLKIQIEDYALILKHKFYSGKYLAVINNGKDITWNLYDLEKIK</sequence>
<accession>A0ABU9IRB4</accession>